<dbReference type="Proteomes" id="UP001187415">
    <property type="component" value="Unassembled WGS sequence"/>
</dbReference>
<evidence type="ECO:0000313" key="3">
    <source>
        <dbReference type="Proteomes" id="UP001187415"/>
    </source>
</evidence>
<reference evidence="2" key="1">
    <citation type="submission" date="2023-07" db="EMBL/GenBank/DDBJ databases">
        <title>Chromosome-level Genome Assembly of Striped Snakehead (Channa striata).</title>
        <authorList>
            <person name="Liu H."/>
        </authorList>
    </citation>
    <scope>NUCLEOTIDE SEQUENCE</scope>
    <source>
        <strain evidence="2">Gz</strain>
        <tissue evidence="2">Muscle</tissue>
    </source>
</reference>
<accession>A0AA88MH20</accession>
<keyword evidence="3" id="KW-1185">Reference proteome</keyword>
<protein>
    <submittedName>
        <fullName evidence="2">Uncharacterized protein</fullName>
    </submittedName>
</protein>
<feature type="region of interest" description="Disordered" evidence="1">
    <location>
        <begin position="38"/>
        <end position="84"/>
    </location>
</feature>
<feature type="compositionally biased region" description="Basic residues" evidence="1">
    <location>
        <begin position="38"/>
        <end position="47"/>
    </location>
</feature>
<gene>
    <name evidence="2" type="ORF">Q5P01_016481</name>
</gene>
<name>A0AA88MH20_CHASR</name>
<proteinExistence type="predicted"/>
<evidence type="ECO:0000256" key="1">
    <source>
        <dbReference type="SAM" id="MobiDB-lite"/>
    </source>
</evidence>
<dbReference type="EMBL" id="JAUPFM010000012">
    <property type="protein sequence ID" value="KAK2835997.1"/>
    <property type="molecule type" value="Genomic_DNA"/>
</dbReference>
<comment type="caution">
    <text evidence="2">The sequence shown here is derived from an EMBL/GenBank/DDBJ whole genome shotgun (WGS) entry which is preliminary data.</text>
</comment>
<sequence>MPDGQCTTRLDSLEYPPSIPLAMSCHVYSKHRLALNRMKRHSKQKQGKLRDPASVLQGLRRRTRSPRRPIAPPLSLLPVGPAPR</sequence>
<organism evidence="2 3">
    <name type="scientific">Channa striata</name>
    <name type="common">Snakehead murrel</name>
    <name type="synonym">Ophicephalus striatus</name>
    <dbReference type="NCBI Taxonomy" id="64152"/>
    <lineage>
        <taxon>Eukaryota</taxon>
        <taxon>Metazoa</taxon>
        <taxon>Chordata</taxon>
        <taxon>Craniata</taxon>
        <taxon>Vertebrata</taxon>
        <taxon>Euteleostomi</taxon>
        <taxon>Actinopterygii</taxon>
        <taxon>Neopterygii</taxon>
        <taxon>Teleostei</taxon>
        <taxon>Neoteleostei</taxon>
        <taxon>Acanthomorphata</taxon>
        <taxon>Anabantaria</taxon>
        <taxon>Anabantiformes</taxon>
        <taxon>Channoidei</taxon>
        <taxon>Channidae</taxon>
        <taxon>Channa</taxon>
    </lineage>
</organism>
<evidence type="ECO:0000313" key="2">
    <source>
        <dbReference type="EMBL" id="KAK2835997.1"/>
    </source>
</evidence>
<dbReference type="AlphaFoldDB" id="A0AA88MH20"/>